<organism evidence="1 2">
    <name type="scientific">Sphenostylis stenocarpa</name>
    <dbReference type="NCBI Taxonomy" id="92480"/>
    <lineage>
        <taxon>Eukaryota</taxon>
        <taxon>Viridiplantae</taxon>
        <taxon>Streptophyta</taxon>
        <taxon>Embryophyta</taxon>
        <taxon>Tracheophyta</taxon>
        <taxon>Spermatophyta</taxon>
        <taxon>Magnoliopsida</taxon>
        <taxon>eudicotyledons</taxon>
        <taxon>Gunneridae</taxon>
        <taxon>Pentapetalae</taxon>
        <taxon>rosids</taxon>
        <taxon>fabids</taxon>
        <taxon>Fabales</taxon>
        <taxon>Fabaceae</taxon>
        <taxon>Papilionoideae</taxon>
        <taxon>50 kb inversion clade</taxon>
        <taxon>NPAAA clade</taxon>
        <taxon>indigoferoid/millettioid clade</taxon>
        <taxon>Phaseoleae</taxon>
        <taxon>Sphenostylis</taxon>
    </lineage>
</organism>
<dbReference type="PANTHER" id="PTHR34133">
    <property type="entry name" value="OS07G0633000 PROTEIN"/>
    <property type="match status" value="1"/>
</dbReference>
<accession>A0AA86VLK8</accession>
<evidence type="ECO:0000313" key="2">
    <source>
        <dbReference type="Proteomes" id="UP001189624"/>
    </source>
</evidence>
<name>A0AA86VLK8_9FABA</name>
<dbReference type="AlphaFoldDB" id="A0AA86VLK8"/>
<proteinExistence type="predicted"/>
<evidence type="ECO:0000313" key="1">
    <source>
        <dbReference type="EMBL" id="CAJ1947005.1"/>
    </source>
</evidence>
<dbReference type="EMBL" id="OY731401">
    <property type="protein sequence ID" value="CAJ1947005.1"/>
    <property type="molecule type" value="Genomic_DNA"/>
</dbReference>
<dbReference type="Gramene" id="rna-AYBTSS11_LOCUS12431">
    <property type="protein sequence ID" value="CAJ1947005.1"/>
    <property type="gene ID" value="gene-AYBTSS11_LOCUS12431"/>
</dbReference>
<protein>
    <submittedName>
        <fullName evidence="1">Uncharacterized protein</fullName>
    </submittedName>
</protein>
<keyword evidence="2" id="KW-1185">Reference proteome</keyword>
<dbReference type="InterPro" id="IPR018971">
    <property type="entry name" value="DUF1997"/>
</dbReference>
<gene>
    <name evidence="1" type="ORF">AYBTSS11_LOCUS12431</name>
</gene>
<dbReference type="Proteomes" id="UP001189624">
    <property type="component" value="Chromosome 4"/>
</dbReference>
<sequence length="143" mass="16778">MRAIETLFLKCDPVIHIKAKCISEAHDYPPEIPHHVTKFLEVQIRRVEFPDLNGDYMPPDFNIHVKGALYLERKGIHHWMKNHLDINLNLAFPPLLAWVPQLVLQNIVQTVLRNYVEDINDGFAVRLLADYNSFKREKLKNLE</sequence>
<reference evidence="1" key="1">
    <citation type="submission" date="2023-10" db="EMBL/GenBank/DDBJ databases">
        <authorList>
            <person name="Domelevo Entfellner J.-B."/>
        </authorList>
    </citation>
    <scope>NUCLEOTIDE SEQUENCE</scope>
</reference>
<dbReference type="PANTHER" id="PTHR34133:SF8">
    <property type="entry name" value="OS07G0633000 PROTEIN"/>
    <property type="match status" value="1"/>
</dbReference>
<dbReference type="Pfam" id="PF09366">
    <property type="entry name" value="DUF1997"/>
    <property type="match status" value="1"/>
</dbReference>